<dbReference type="PANTHER" id="PTHR23179">
    <property type="entry name" value="T-CELL ACTIVATION RHO GTPASE ACTIVATING PROTEIN-RELATED"/>
    <property type="match status" value="1"/>
</dbReference>
<dbReference type="Gene3D" id="1.10.555.10">
    <property type="entry name" value="Rho GTPase activation protein"/>
    <property type="match status" value="1"/>
</dbReference>
<name>A0ABM1N8S9_NICVS</name>
<accession>A0ABM1N8S9</accession>
<dbReference type="CDD" id="cd00159">
    <property type="entry name" value="RhoGAP"/>
    <property type="match status" value="1"/>
</dbReference>
<dbReference type="InterPro" id="IPR008936">
    <property type="entry name" value="Rho_GTPase_activation_prot"/>
</dbReference>
<feature type="region of interest" description="Disordered" evidence="1">
    <location>
        <begin position="371"/>
        <end position="397"/>
    </location>
</feature>
<reference evidence="4" key="1">
    <citation type="submission" date="2025-08" db="UniProtKB">
        <authorList>
            <consortium name="RefSeq"/>
        </authorList>
    </citation>
    <scope>IDENTIFICATION</scope>
    <source>
        <tissue evidence="4">Whole Larva</tissue>
    </source>
</reference>
<dbReference type="PANTHER" id="PTHR23179:SF27">
    <property type="entry name" value="RHO GTPASE ACTIVATING PROTEIN AT 71E, ISOFORM D"/>
    <property type="match status" value="1"/>
</dbReference>
<feature type="compositionally biased region" description="Low complexity" evidence="1">
    <location>
        <begin position="373"/>
        <end position="384"/>
    </location>
</feature>
<evidence type="ECO:0000313" key="3">
    <source>
        <dbReference type="Proteomes" id="UP000695000"/>
    </source>
</evidence>
<dbReference type="PROSITE" id="PS51257">
    <property type="entry name" value="PROKAR_LIPOPROTEIN"/>
    <property type="match status" value="1"/>
</dbReference>
<sequence length="605" mass="67250">MSSWAARMHRRAATFGNVVTSCGHPSGPYPRRLDKVKFGVPLDEVCKNDIPGPLLVLILKLNKEAPYRKDVFRAPGNQGAMKKLTHFLQTGRLINMDNFSVYTIASVLKKFLRKIPGGVFGKDIENRFFEIITMTDIQQQRDEIHRIIASLPDYTQKLLVLLFGTFRVISANSERAGTGMTSEALGVSVAPSFFHTCVSDGKNAKMEDVMRFKAEVNVATRVMKHLIEEFATSDLFGRENYEFYARVTGRVLRVQGEWICSFQYPPAPASEGGKAQVFGNQFGPLDQYLLGFSMEVEKTWLQCECDRWRSKYSLEAMSQVDECQSTPALAESGLTNQAVSSNSLGMIAEHTLLESCTRLSISLEQNGFFQGNNTSRSSSSSRSSKTSHNHSAGKRMTLDELRDVNRYAESTRSLSYLPLVHERQTERMRTRSQWFLAPSVECSSCGGSLDIPLDETDVSVLTNALLRRSSSGTIVGGMGLSMSAESVQKRPSIHRSNSRDKRSYLSRSTSRRGKVNGSRSNSFKGRGERKSSTSKQGSFKLKKNMSSRSCSFKKKTELCSCPPIEAADNCASNVIASTSSGCKPKTDTAKKTETIHVTLTYKPRI</sequence>
<evidence type="ECO:0000259" key="2">
    <source>
        <dbReference type="PROSITE" id="PS50238"/>
    </source>
</evidence>
<dbReference type="GeneID" id="108567337"/>
<evidence type="ECO:0000256" key="1">
    <source>
        <dbReference type="SAM" id="MobiDB-lite"/>
    </source>
</evidence>
<dbReference type="Proteomes" id="UP000695000">
    <property type="component" value="Unplaced"/>
</dbReference>
<feature type="domain" description="Rho-GAP" evidence="2">
    <location>
        <begin position="40"/>
        <end position="234"/>
    </location>
</feature>
<evidence type="ECO:0000313" key="4">
    <source>
        <dbReference type="RefSeq" id="XP_017783229.1"/>
    </source>
</evidence>
<organism evidence="3 4">
    <name type="scientific">Nicrophorus vespilloides</name>
    <name type="common">Boreal carrion beetle</name>
    <dbReference type="NCBI Taxonomy" id="110193"/>
    <lineage>
        <taxon>Eukaryota</taxon>
        <taxon>Metazoa</taxon>
        <taxon>Ecdysozoa</taxon>
        <taxon>Arthropoda</taxon>
        <taxon>Hexapoda</taxon>
        <taxon>Insecta</taxon>
        <taxon>Pterygota</taxon>
        <taxon>Neoptera</taxon>
        <taxon>Endopterygota</taxon>
        <taxon>Coleoptera</taxon>
        <taxon>Polyphaga</taxon>
        <taxon>Staphyliniformia</taxon>
        <taxon>Silphidae</taxon>
        <taxon>Nicrophorinae</taxon>
        <taxon>Nicrophorus</taxon>
    </lineage>
</organism>
<protein>
    <submittedName>
        <fullName evidence="4">Uncharacterized protein LOC108567337 isoform X1</fullName>
    </submittedName>
</protein>
<dbReference type="PROSITE" id="PS50238">
    <property type="entry name" value="RHOGAP"/>
    <property type="match status" value="1"/>
</dbReference>
<dbReference type="SMART" id="SM00324">
    <property type="entry name" value="RhoGAP"/>
    <property type="match status" value="1"/>
</dbReference>
<dbReference type="InterPro" id="IPR000198">
    <property type="entry name" value="RhoGAP_dom"/>
</dbReference>
<dbReference type="Pfam" id="PF00620">
    <property type="entry name" value="RhoGAP"/>
    <property type="match status" value="1"/>
</dbReference>
<feature type="region of interest" description="Disordered" evidence="1">
    <location>
        <begin position="482"/>
        <end position="540"/>
    </location>
</feature>
<gene>
    <name evidence="4" type="primary">LOC108567337</name>
</gene>
<keyword evidence="3" id="KW-1185">Reference proteome</keyword>
<proteinExistence type="predicted"/>
<dbReference type="RefSeq" id="XP_017783229.1">
    <property type="nucleotide sequence ID" value="XM_017927740.1"/>
</dbReference>
<dbReference type="SUPFAM" id="SSF48350">
    <property type="entry name" value="GTPase activation domain, GAP"/>
    <property type="match status" value="1"/>
</dbReference>